<dbReference type="EMBL" id="AWFF01000059">
    <property type="protein sequence ID" value="KCZ53178.1"/>
    <property type="molecule type" value="Genomic_DNA"/>
</dbReference>
<proteinExistence type="predicted"/>
<name>A0A062U629_9PROT</name>
<gene>
    <name evidence="1" type="ORF">HY29_17580</name>
</gene>
<organism evidence="1 2">
    <name type="scientific">Hyphomonas beringensis</name>
    <dbReference type="NCBI Taxonomy" id="1280946"/>
    <lineage>
        <taxon>Bacteria</taxon>
        <taxon>Pseudomonadati</taxon>
        <taxon>Pseudomonadota</taxon>
        <taxon>Alphaproteobacteria</taxon>
        <taxon>Hyphomonadales</taxon>
        <taxon>Hyphomonadaceae</taxon>
        <taxon>Hyphomonas</taxon>
    </lineage>
</organism>
<accession>A0A062U629</accession>
<reference evidence="1 2" key="1">
    <citation type="journal article" date="2014" name="Antonie Van Leeuwenhoek">
        <title>Hyphomonas beringensis sp. nov. and Hyphomonas chukchiensis sp. nov., isolated from surface seawater of the Bering Sea and Chukchi Sea.</title>
        <authorList>
            <person name="Li C."/>
            <person name="Lai Q."/>
            <person name="Li G."/>
            <person name="Dong C."/>
            <person name="Wang J."/>
            <person name="Liao Y."/>
            <person name="Shao Z."/>
        </authorList>
    </citation>
    <scope>NUCLEOTIDE SEQUENCE [LARGE SCALE GENOMIC DNA]</scope>
    <source>
        <strain evidence="1 2">25B14_1</strain>
    </source>
</reference>
<evidence type="ECO:0000313" key="2">
    <source>
        <dbReference type="Proteomes" id="UP000027037"/>
    </source>
</evidence>
<keyword evidence="2" id="KW-1185">Reference proteome</keyword>
<comment type="caution">
    <text evidence="1">The sequence shown here is derived from an EMBL/GenBank/DDBJ whole genome shotgun (WGS) entry which is preliminary data.</text>
</comment>
<protein>
    <submittedName>
        <fullName evidence="1">Uncharacterized protein</fullName>
    </submittedName>
</protein>
<evidence type="ECO:0000313" key="1">
    <source>
        <dbReference type="EMBL" id="KCZ53178.1"/>
    </source>
</evidence>
<dbReference type="AlphaFoldDB" id="A0A062U629"/>
<dbReference type="Proteomes" id="UP000027037">
    <property type="component" value="Unassembled WGS sequence"/>
</dbReference>
<sequence length="71" mass="7931">MPLPHRSCAFPDRECAARDKTGIVDPAIGQPDAHPQIDAKIHRISARDELHAQVIRVHLFVRNQVRAVFAA</sequence>